<organism evidence="1 2">
    <name type="scientific">Azospirillum picis</name>
    <dbReference type="NCBI Taxonomy" id="488438"/>
    <lineage>
        <taxon>Bacteria</taxon>
        <taxon>Pseudomonadati</taxon>
        <taxon>Pseudomonadota</taxon>
        <taxon>Alphaproteobacteria</taxon>
        <taxon>Rhodospirillales</taxon>
        <taxon>Azospirillaceae</taxon>
        <taxon>Azospirillum</taxon>
    </lineage>
</organism>
<dbReference type="EMBL" id="JAUSVU010000028">
    <property type="protein sequence ID" value="MDQ0536554.1"/>
    <property type="molecule type" value="Genomic_DNA"/>
</dbReference>
<comment type="caution">
    <text evidence="1">The sequence shown here is derived from an EMBL/GenBank/DDBJ whole genome shotgun (WGS) entry which is preliminary data.</text>
</comment>
<evidence type="ECO:0000313" key="1">
    <source>
        <dbReference type="EMBL" id="MDQ0536554.1"/>
    </source>
</evidence>
<protein>
    <submittedName>
        <fullName evidence="1">Uncharacterized protein</fullName>
    </submittedName>
</protein>
<name>A0ABU0MT95_9PROT</name>
<gene>
    <name evidence="1" type="ORF">QO018_005451</name>
</gene>
<proteinExistence type="predicted"/>
<evidence type="ECO:0000313" key="2">
    <source>
        <dbReference type="Proteomes" id="UP001244552"/>
    </source>
</evidence>
<reference evidence="1 2" key="1">
    <citation type="submission" date="2023-07" db="EMBL/GenBank/DDBJ databases">
        <title>Genomic Encyclopedia of Type Strains, Phase IV (KMG-IV): sequencing the most valuable type-strain genomes for metagenomic binning, comparative biology and taxonomic classification.</title>
        <authorList>
            <person name="Goeker M."/>
        </authorList>
    </citation>
    <scope>NUCLEOTIDE SEQUENCE [LARGE SCALE GENOMIC DNA]</scope>
    <source>
        <strain evidence="1 2">DSM 19922</strain>
    </source>
</reference>
<dbReference type="RefSeq" id="WP_209989337.1">
    <property type="nucleotide sequence ID" value="NZ_JAGINO010000028.1"/>
</dbReference>
<accession>A0ABU0MT95</accession>
<keyword evidence="2" id="KW-1185">Reference proteome</keyword>
<sequence length="132" mass="14375">MWYAFAEDTVEERVAATVVARIADMDSMACDDTAMLDAIVRVFEDAAERAVAKNNFGSSTGGCPGRASTDRSGVESMWFDDYAREWLGVRRAGPAAAEVQCRSPYDALVALRKFTLVYDLGSATFCICCCCI</sequence>
<dbReference type="Proteomes" id="UP001244552">
    <property type="component" value="Unassembled WGS sequence"/>
</dbReference>